<dbReference type="Pfam" id="PF13318">
    <property type="entry name" value="AtzG-like"/>
    <property type="match status" value="1"/>
</dbReference>
<evidence type="ECO:0000313" key="2">
    <source>
        <dbReference type="Proteomes" id="UP000004848"/>
    </source>
</evidence>
<protein>
    <submittedName>
        <fullName evidence="1">Amidase</fullName>
        <ecNumber evidence="1">3.5.1.4</ecNumber>
    </submittedName>
</protein>
<sequence length="48" mass="5360">MEKMLGLTIEEDWRPVVEMHIAAIEKAAEAVLDFPLEDHAEAAPVFVP</sequence>
<comment type="caution">
    <text evidence="1">The sequence shown here is derived from an EMBL/GenBank/DDBJ whole genome shotgun (WGS) entry which is preliminary data.</text>
</comment>
<dbReference type="EMBL" id="AAUW01000012">
    <property type="protein sequence ID" value="EAV42951.1"/>
    <property type="molecule type" value="Genomic_DNA"/>
</dbReference>
<organism evidence="1 2">
    <name type="scientific">Roseibium aggregatum (strain ATCC 25650 / DSM 13394 / JCM 20685 / NBRC 16684 / NCIMB 2208 / IAM 12614 / B1)</name>
    <name type="common">Stappia aggregata</name>
    <dbReference type="NCBI Taxonomy" id="384765"/>
    <lineage>
        <taxon>Bacteria</taxon>
        <taxon>Pseudomonadati</taxon>
        <taxon>Pseudomonadota</taxon>
        <taxon>Alphaproteobacteria</taxon>
        <taxon>Hyphomicrobiales</taxon>
        <taxon>Stappiaceae</taxon>
        <taxon>Roseibium</taxon>
    </lineage>
</organism>
<gene>
    <name evidence="1" type="ORF">SIAM614_16442</name>
</gene>
<reference evidence="1 2" key="1">
    <citation type="submission" date="2006-05" db="EMBL/GenBank/DDBJ databases">
        <authorList>
            <person name="King G."/>
            <person name="Ferriera S."/>
            <person name="Johnson J."/>
            <person name="Kravitz S."/>
            <person name="Beeson K."/>
            <person name="Sutton G."/>
            <person name="Rogers Y.-H."/>
            <person name="Friedman R."/>
            <person name="Frazier M."/>
            <person name="Venter J.C."/>
        </authorList>
    </citation>
    <scope>NUCLEOTIDE SEQUENCE [LARGE SCALE GENOMIC DNA]</scope>
    <source>
        <strain evidence="2">ATCC 25650 / DSM 13394 / JCM 20685 / NBRC 16684 / NCIMB 2208 / IAM 12614 / B1</strain>
    </source>
</reference>
<dbReference type="EC" id="3.5.1.4" evidence="1"/>
<keyword evidence="1" id="KW-0378">Hydrolase</keyword>
<name>A0NWN0_ROSAI</name>
<dbReference type="GO" id="GO:0004040">
    <property type="term" value="F:amidase activity"/>
    <property type="evidence" value="ECO:0007669"/>
    <property type="project" value="UniProtKB-EC"/>
</dbReference>
<dbReference type="AlphaFoldDB" id="A0NWN0"/>
<evidence type="ECO:0000313" key="1">
    <source>
        <dbReference type="EMBL" id="EAV42951.1"/>
    </source>
</evidence>
<accession>A0NWN0</accession>
<proteinExistence type="predicted"/>
<dbReference type="Proteomes" id="UP000004848">
    <property type="component" value="Unassembled WGS sequence"/>
</dbReference>
<dbReference type="InterPro" id="IPR025148">
    <property type="entry name" value="AtzG-like"/>
</dbReference>
<dbReference type="OrthoDB" id="7933911at2"/>